<gene>
    <name evidence="1" type="ORF">SARC_04450</name>
</gene>
<feature type="non-terminal residue" evidence="1">
    <location>
        <position position="1"/>
    </location>
</feature>
<reference evidence="1 2" key="1">
    <citation type="submission" date="2011-02" db="EMBL/GenBank/DDBJ databases">
        <title>The Genome Sequence of Sphaeroforma arctica JP610.</title>
        <authorList>
            <consortium name="The Broad Institute Genome Sequencing Platform"/>
            <person name="Russ C."/>
            <person name="Cuomo C."/>
            <person name="Young S.K."/>
            <person name="Zeng Q."/>
            <person name="Gargeya S."/>
            <person name="Alvarado L."/>
            <person name="Berlin A."/>
            <person name="Chapman S.B."/>
            <person name="Chen Z."/>
            <person name="Freedman E."/>
            <person name="Gellesch M."/>
            <person name="Goldberg J."/>
            <person name="Griggs A."/>
            <person name="Gujja S."/>
            <person name="Heilman E."/>
            <person name="Heiman D."/>
            <person name="Howarth C."/>
            <person name="Mehta T."/>
            <person name="Neiman D."/>
            <person name="Pearson M."/>
            <person name="Roberts A."/>
            <person name="Saif S."/>
            <person name="Shea T."/>
            <person name="Shenoy N."/>
            <person name="Sisk P."/>
            <person name="Stolte C."/>
            <person name="Sykes S."/>
            <person name="White J."/>
            <person name="Yandava C."/>
            <person name="Burger G."/>
            <person name="Gray M.W."/>
            <person name="Holland P.W.H."/>
            <person name="King N."/>
            <person name="Lang F.B.F."/>
            <person name="Roger A.J."/>
            <person name="Ruiz-Trillo I."/>
            <person name="Haas B."/>
            <person name="Nusbaum C."/>
            <person name="Birren B."/>
        </authorList>
    </citation>
    <scope>NUCLEOTIDE SEQUENCE [LARGE SCALE GENOMIC DNA]</scope>
    <source>
        <strain evidence="1 2">JP610</strain>
    </source>
</reference>
<evidence type="ECO:0000313" key="1">
    <source>
        <dbReference type="EMBL" id="KNC83289.1"/>
    </source>
</evidence>
<name>A0A0L0G353_9EUKA</name>
<keyword evidence="2" id="KW-1185">Reference proteome</keyword>
<accession>A0A0L0G353</accession>
<protein>
    <submittedName>
        <fullName evidence="1">Uncharacterized protein</fullName>
    </submittedName>
</protein>
<dbReference type="GeneID" id="25904954"/>
<dbReference type="AlphaFoldDB" id="A0A0L0G353"/>
<proteinExistence type="predicted"/>
<dbReference type="Proteomes" id="UP000054560">
    <property type="component" value="Unassembled WGS sequence"/>
</dbReference>
<dbReference type="RefSeq" id="XP_014157191.1">
    <property type="nucleotide sequence ID" value="XM_014301716.1"/>
</dbReference>
<evidence type="ECO:0000313" key="2">
    <source>
        <dbReference type="Proteomes" id="UP000054560"/>
    </source>
</evidence>
<sequence>MQQPNGNDSFESEKVELINYGIVTNAHIEADKVFASRHGRLNWSAVERPLSADSANRKVVVPIVTHCNKLKPAKHVSLTRRLSQQVDQPLEIVNCNVKQLQVKSVGKRLTQKLFSLSKTTHHEKEELLIKKMSFRQWLSRNRFFKTA</sequence>
<dbReference type="EMBL" id="KQ241846">
    <property type="protein sequence ID" value="KNC83289.1"/>
    <property type="molecule type" value="Genomic_DNA"/>
</dbReference>
<organism evidence="1 2">
    <name type="scientific">Sphaeroforma arctica JP610</name>
    <dbReference type="NCBI Taxonomy" id="667725"/>
    <lineage>
        <taxon>Eukaryota</taxon>
        <taxon>Ichthyosporea</taxon>
        <taxon>Ichthyophonida</taxon>
        <taxon>Sphaeroforma</taxon>
    </lineage>
</organism>